<dbReference type="PANTHER" id="PTHR37318:SF1">
    <property type="entry name" value="BSL7504 PROTEIN"/>
    <property type="match status" value="1"/>
</dbReference>
<dbReference type="Pfam" id="PF13601">
    <property type="entry name" value="HTH_34"/>
    <property type="match status" value="1"/>
</dbReference>
<dbReference type="InterPro" id="IPR027395">
    <property type="entry name" value="WH_DNA-bd_dom"/>
</dbReference>
<feature type="region of interest" description="Disordered" evidence="1">
    <location>
        <begin position="100"/>
        <end position="128"/>
    </location>
</feature>
<dbReference type="SUPFAM" id="SSF46785">
    <property type="entry name" value="Winged helix' DNA-binding domain"/>
    <property type="match status" value="1"/>
</dbReference>
<dbReference type="Gene3D" id="1.10.10.10">
    <property type="entry name" value="Winged helix-like DNA-binding domain superfamily/Winged helix DNA-binding domain"/>
    <property type="match status" value="1"/>
</dbReference>
<evidence type="ECO:0000313" key="3">
    <source>
        <dbReference type="EMBL" id="GAA2085119.1"/>
    </source>
</evidence>
<dbReference type="InterPro" id="IPR036388">
    <property type="entry name" value="WH-like_DNA-bd_sf"/>
</dbReference>
<feature type="domain" description="Winged helix DNA-binding" evidence="2">
    <location>
        <begin position="13"/>
        <end position="90"/>
    </location>
</feature>
<sequence length="128" mass="12790">MNGLAPILHQPTRLTVLAFLSGCQEAEFSVVRDYCQVSDSVLSKTAAGLEAAGYLRARKGYVGKRPRTWLSATRQGRALLAAHLAALQQLAAAAEAAGSAAGSGTGSELDPGPEPGGGGGARAGGDGG</sequence>
<accession>A0ABN2W7C3</accession>
<feature type="compositionally biased region" description="Gly residues" evidence="1">
    <location>
        <begin position="115"/>
        <end position="128"/>
    </location>
</feature>
<organism evidence="3 4">
    <name type="scientific">Kitasatospora saccharophila</name>
    <dbReference type="NCBI Taxonomy" id="407973"/>
    <lineage>
        <taxon>Bacteria</taxon>
        <taxon>Bacillati</taxon>
        <taxon>Actinomycetota</taxon>
        <taxon>Actinomycetes</taxon>
        <taxon>Kitasatosporales</taxon>
        <taxon>Streptomycetaceae</taxon>
        <taxon>Kitasatospora</taxon>
    </lineage>
</organism>
<dbReference type="RefSeq" id="WP_344549979.1">
    <property type="nucleotide sequence ID" value="NZ_BAAANS010000002.1"/>
</dbReference>
<proteinExistence type="predicted"/>
<protein>
    <recommendedName>
        <fullName evidence="2">Winged helix DNA-binding domain-containing protein</fullName>
    </recommendedName>
</protein>
<evidence type="ECO:0000259" key="2">
    <source>
        <dbReference type="Pfam" id="PF13601"/>
    </source>
</evidence>
<dbReference type="EMBL" id="BAAANS010000002">
    <property type="protein sequence ID" value="GAA2085119.1"/>
    <property type="molecule type" value="Genomic_DNA"/>
</dbReference>
<keyword evidence="4" id="KW-1185">Reference proteome</keyword>
<comment type="caution">
    <text evidence="3">The sequence shown here is derived from an EMBL/GenBank/DDBJ whole genome shotgun (WGS) entry which is preliminary data.</text>
</comment>
<dbReference type="Proteomes" id="UP001500897">
    <property type="component" value="Unassembled WGS sequence"/>
</dbReference>
<reference evidence="3 4" key="1">
    <citation type="journal article" date="2019" name="Int. J. Syst. Evol. Microbiol.">
        <title>The Global Catalogue of Microorganisms (GCM) 10K type strain sequencing project: providing services to taxonomists for standard genome sequencing and annotation.</title>
        <authorList>
            <consortium name="The Broad Institute Genomics Platform"/>
            <consortium name="The Broad Institute Genome Sequencing Center for Infectious Disease"/>
            <person name="Wu L."/>
            <person name="Ma J."/>
        </authorList>
    </citation>
    <scope>NUCLEOTIDE SEQUENCE [LARGE SCALE GENOMIC DNA]</scope>
    <source>
        <strain evidence="3 4">JCM 14559</strain>
    </source>
</reference>
<evidence type="ECO:0000313" key="4">
    <source>
        <dbReference type="Proteomes" id="UP001500897"/>
    </source>
</evidence>
<dbReference type="InterPro" id="IPR036390">
    <property type="entry name" value="WH_DNA-bd_sf"/>
</dbReference>
<evidence type="ECO:0000256" key="1">
    <source>
        <dbReference type="SAM" id="MobiDB-lite"/>
    </source>
</evidence>
<dbReference type="PANTHER" id="PTHR37318">
    <property type="entry name" value="BSL7504 PROTEIN"/>
    <property type="match status" value="1"/>
</dbReference>
<name>A0ABN2W7C3_9ACTN</name>
<gene>
    <name evidence="3" type="ORF">GCM10009759_04640</name>
</gene>